<dbReference type="EMBL" id="JBHLTR010000097">
    <property type="protein sequence ID" value="MFC0561972.1"/>
    <property type="molecule type" value="Genomic_DNA"/>
</dbReference>
<proteinExistence type="predicted"/>
<sequence length="183" mass="21324">MNKNHYAELKQKITQLNNETTSYLSEIKDLVSNMKEKQKLNVISYFSYSFNISHDKDKESLIIGTYHIHNLGNKLLTNPYICIKLSPDSPFSFTGKYLNKKTNLTMKKPDAWERLNEQSDKQEFWLRPFKEQSVVPSQILSFPNFQVKWLPNESYSGSIMGFTYCDEFQEGIPAVNQIYVNGT</sequence>
<dbReference type="RefSeq" id="WP_273847772.1">
    <property type="nucleotide sequence ID" value="NZ_JAQQWT010000034.1"/>
</dbReference>
<reference evidence="1 2" key="1">
    <citation type="submission" date="2024-09" db="EMBL/GenBank/DDBJ databases">
        <authorList>
            <person name="Sun Q."/>
            <person name="Mori K."/>
        </authorList>
    </citation>
    <scope>NUCLEOTIDE SEQUENCE [LARGE SCALE GENOMIC DNA]</scope>
    <source>
        <strain evidence="1 2">NCAIM B.02301</strain>
    </source>
</reference>
<evidence type="ECO:0000313" key="1">
    <source>
        <dbReference type="EMBL" id="MFC0561972.1"/>
    </source>
</evidence>
<keyword evidence="2" id="KW-1185">Reference proteome</keyword>
<organism evidence="1 2">
    <name type="scientific">Halalkalibacter alkalisediminis</name>
    <dbReference type="NCBI Taxonomy" id="935616"/>
    <lineage>
        <taxon>Bacteria</taxon>
        <taxon>Bacillati</taxon>
        <taxon>Bacillota</taxon>
        <taxon>Bacilli</taxon>
        <taxon>Bacillales</taxon>
        <taxon>Bacillaceae</taxon>
        <taxon>Halalkalibacter</taxon>
    </lineage>
</organism>
<name>A0ABV6NMH5_9BACI</name>
<accession>A0ABV6NMH5</accession>
<evidence type="ECO:0000313" key="2">
    <source>
        <dbReference type="Proteomes" id="UP001589833"/>
    </source>
</evidence>
<gene>
    <name evidence="1" type="ORF">ACFFH4_24175</name>
</gene>
<protein>
    <submittedName>
        <fullName evidence="1">Uncharacterized protein</fullName>
    </submittedName>
</protein>
<comment type="caution">
    <text evidence="1">The sequence shown here is derived from an EMBL/GenBank/DDBJ whole genome shotgun (WGS) entry which is preliminary data.</text>
</comment>
<dbReference type="Proteomes" id="UP001589833">
    <property type="component" value="Unassembled WGS sequence"/>
</dbReference>